<sequence>MRNLNKLLSVFLFTGLLFITALSVAACDSWMSNDNFMSEIESEVHDANAAEINVYIRYANAKMGSTEPSGNTRMKVDVASKISAITSDDYGFIKWAAFSTEDFATTKQHSNLIFINEDDYNTNFKDKELPSSVVKFSNDKSPSTEVKVLSSRTDVFIIPIVTNRPTYVQSVPANADYNVVKNTSIRILFSKPLDESTIYDSEGNLNYSITTSSATLNDDEEIEAKDITDFFSHKLSDSGKMLTLKLKEEEDEDGNKLIKNLLDNRQRITVILYEGLCDRYGFSMNGNYTFSFQTGTNTDTLAPIIEVLVGGPGDICTGFVSFHDGEIDGKATTAAKNAPKDINSTEYTDALLAQRVKDKLNIYVKANDIIASGNTDINPAKDLSEDNVNYIAISASLYIENTDEKGNPVTANRDDLETTIPKKNNIYIPGTISANAEINNLFTEIVPLDKNGTKYSGGTIYTYDISGLPDGLIKIDVWGIDMTGNSGGDKEAGATYYTKHDNGYKSIFVVKDSTPINSDLVRKNKLVKSKSEAAPYGWYNSETLGTMQLFDTAQNKIVDSGNQKLRSLDNNLFWSFIVGKNSSTPDVSSKDWVRIHSETSGESLLYSLKNAKAAQDGPVDITLYLKDDMGNISEPVVLDSIMYDNTKPTVKLLDNYGDFVDANGNKALHSSKDAVISQILKVAFEELNEDDNGSGIRRLEIHVKKDNTEVAVPLDPQKFKVVYADSTIENPTPSSTGIREIKIASDDQASTNNLKAFNVTDASKITTGTLFIYGLTLGEEDGDYTVTVDLFDSAMNKTTTSAKTLISRDTTAPVVNKVKVLNAQSRTVYGDATAAKTWWMPKDYYDENKKLTKVSLNVEINESGSGLEYIKVADDIGFTTDTKLKRDNNYLVAGKDYSLDTSNNTIRLLDNYTAALKGSPVTPIVITLENVELKKINDDTGNKLHLHVDDFVNNSGSNIVAGTSGSNSQFTVYYPDETTGTLIFADNTAPVIAALKVEDTANTTANMISKAYDKDHFTDKKDVVLTLTLTAEELSKGSGIKTIYLSDNAVFTAATKIFVDGIELTNGYDFSADKKSVNFDKVFTSANVIKFTNVQIVSDTEGAQVITAGITDFVGLKSENKNSNTIIYDVTKPKINDNDGINWVEADTGVTLECEGDWVVDTQKLKINFTEATSGVKLIKFSIHLLNNTTDIFENPFDSGSDFKLYYNDVELIKGTDYSIDSNKQFIVLTTPKTSGSFKFENLKLTNTNIQGTYVIDVDLLDAAENTINCSKSIAIDSIPPELNDKLIIPGVINAKELIVNGGSQILAEDIAGCGNNWLKYADVGGTDKAADSIPVLITIEEQGSGIKVITFGENAVLDNNRTQLWAVDEYGNPVYDLKEPPAGTAAKSYTVNSQNKTITIDNSIDALNANGDNLKFKVMVKNVGIDIKDTETTVSKNKITVKVQDVAMHETGDIDTYESYIYSDSRMPATPTDFKLIDRAYSKDASIPTIAASENYTNETIVDMEFKLDGSEKTGSGYHEFRISGARFTDNSVISMTSIDGNEAVLCNGSAIPFVLSEDKMTLTLKTTGTNAENFVVRQAVKVKITNVELTNGIQSVTSGTEREVLLTAYDLIGRYNSAASDKIWFDNTPPELEKIFTANYSSSSYSGVPSYYVPTINVYPHANDENGTGVLINYGTETNVPTFYTATTYNTGFYQYNGQVSSSSSSLNTNFTHGAVLGIRAKDTTKLGGYFTRKDDTAPKTFLYYSLDSNFSKTKAALLTSGTNLSSDKRGSRPTATDDSEALWFGFTTGKYSAVIVDEAGNCSEIFHFAVVQDTTKPAKEWGSGSNADSLNNRVLLQMPDNSAKAYTNSAITVANSNEFRRFWACSSSAYSIRTKKYVTKKTSNKYKIQLNLGGTYTSATPITKIDGSEASTTTSYSDLSSTISSSPIEMYAISTFYGSWPTSADGNSTSGKYKYSPVVPKGTTFPSGQSHSSSSTSYLGKDYFEYGDCPTSNSWYIYETDVSYWHSYSSGTTYTDTFSCNSTSISSYVDSNNNLIIEIPNTHSTAPISVFLRDGCGNMQYVVCGVYTDSDTDSSSYGQEVAISFVVDEKLGYAETSNGMVATPIIMQNPYMTYVTSSPSVAWPLSSGSTGFTWNHNTGNGDQGGEGTKRGFIKDYAKYATYYNPNIDYSNTAQQFKIGLTLNYDTRSYKRDYPEDILFNSDLGKVTDPEPLSSDSSKSDYTCRALLYCTQNSSKPTYDEIISAGVNVKNSSGGFRTSWVGVKASNDTSLRDDSTEEDIRYKVTGTTILLDYPRPDYTALGWTINETNGEPKPYYIWYIFEDRVGNYEIAKIVNSNATGNQLTTETSGMFDRWLYDNEAPVVTTRGHGLNPNEITADNIAELVASNNGFVPYVDSDGNVYVHASKTHTSLQNGATLNSTAGNGTTHKADGHETYSIYNNFVDLVVSENTGVRAFAWSTSNNVNFSTSFTDSSSWYTGSNVYWYVGWGPVTNSGGLAKDIANGSFTYGSSSYKPENAYYYGSTDYSGKYSGTKVNTVFPYGKLSTSTGTELWLHVMDWTGNISHYRMGASGVKFINDSVAPSYTTSTAEKLETGQYYIKKTASTPLLKIAGAGEKAINEENIDVYIPEEYFAETGSGIKGYSFSDDGTGIAEKIGGKSYLSIPYNRYHGLTSDTYYVYDNVGNVQEHSLNYDFDNKPPKIASVAFVTKLDSSGQGKFADVENGLGTQGVYTSFGGVRFYEHKEKNSDNEEINKYYDDISHFKTGEVQEIYITKENAVKFQINFDSEIKTENEYLDDIKINRWDSDTSKWVTVTSWKSNNTSWWLGEGETESTTVIRAMGTSDSSGYDKLTYTAEGTYYQILATDISGNSNCQYFKLYLDKAAPTFATTTPNPIVTLGKGSIGKIGSTYYYTADNTGKLKLNFAVVDSGIGSVPESGTYAGDLKKIWYSLTGTEDSWTLIEDPANAEIQIASGDIETIYFKDALGNVTSGSDVYPGFAYTNPNAATGTDPKVIISKLNFYGDDTVNEPLPSAPFIEVGEIKKDGKRANIVKQITTYGMGYSDTNLSSKSTTDLDTHVYTEQISAGTVLIKGEGDEIRKRLTITFPTSNNKIIGYLRLNDKDENGNTLTPSTTAGIYSLKTLEHEFTEILPTGEDDDYSPFTIKYYAVDIVGNVSPALKIIYSYENPHKAKDIRLIEDPEHSDLIKTDVLQQMHDDHLTFAKFLTVPGSTSGNQYGKPGIRYFDGGYLIVRCSLFDIAGDEYLETPSSIELWDIWGTGKNERKKRGVSDTGAEFFKIYTSALNTDSNPANDDKVGGTTADKDRYYCYVAFKLKYDEDQDSEKTPSSGCFKNNDDFDGSNIYFKLCGETSSDYWLMYKSDDNDTTKKYGWKIDDAAPVIDSAYVRSANNGIKGYRKNGSIEIAYDNYDSGWNYKTNYYSKDMIIYIPQTKITEKYNGIQYKTIVTGGATDIDSGWKNLDTASIKWKNNDFSNTDCYSFELPNVATIHSSIQFYLKDEIGNVSEYIVGNPDHGDYTWWIVNDCLTSVSVTAPAEGWSETAEKFTFDVSIPSGSVIKSVKAKVGGEEVASTVTFNDYNKGNDTDKPIQPILDGEQGWLNISGIKVSIDKSLIVKGWNAKDVTIILNNNDELKGSVKKFVPAKPLGEGNISINTGENAKSWISGTTEYVLPIAFTGGAGIDNVSSIEIGTGENAAEGVTVEWTSGATTVTIKNVPAQIWSDQKVYLKINGTITKEVFTIQAKALNEGNISINTDADTKKTWESGTTEYVLPITFTDGAGIENVTSIGIGTGDNAAEGVIVEWTSGETTVTIKNVPAQIWSDQKVYLKINGTITKEVFTIPAIALGEANISINTAEDTKKVWVSETTEYVLPITFTGGAGIGNVSSIEIGTGENAAEGVTAEWTTGATTVTIKNVPGQNWSAQKVYLKINETITKEVFTIPAKELTADDIEIASATWNDSTSYELQVTLKNGATVNNITAVAAYNADAAFKEENGTVNKTVVVISGMRKLWDGPQNVSVKFNNNESIQFNVLTIPQREIKDSDVTITPTNPETWSDNLSYVGFTVTLSEGLTITKIDIDGNIASVQDNYGGNYGLQAAGGTTIAKTVTVKVITNHGEVEKAIFPVVDSNVANPNMSGRSVLGLIKDLAAKISNNDQNTYSDNNIRRYRATESELAVNNDVTEKSVKEAKKAAKKAKKTSKKASKKADDSFDQVVTQPQIVSDKALNIPEATLTDDVTVSKEPDILENADSIITQTVEETESISAIKPVATAAAEIEPADQSADTRKSSSKSSVIVIMLAIIASFGVFWYYKKGRKN</sequence>
<evidence type="ECO:0000313" key="6">
    <source>
        <dbReference type="EMBL" id="SEQ36769.1"/>
    </source>
</evidence>
<evidence type="ECO:0000256" key="2">
    <source>
        <dbReference type="SAM" id="Coils"/>
    </source>
</evidence>
<name>A0A1H9FFW2_9SPIR</name>
<keyword evidence="7" id="KW-1185">Reference proteome</keyword>
<dbReference type="Proteomes" id="UP000182360">
    <property type="component" value="Unassembled WGS sequence"/>
</dbReference>
<evidence type="ECO:0000259" key="5">
    <source>
        <dbReference type="Pfam" id="PF13205"/>
    </source>
</evidence>
<feature type="coiled-coil region" evidence="2">
    <location>
        <begin position="4193"/>
        <end position="4220"/>
    </location>
</feature>
<feature type="chain" id="PRO_5010234900" description="SbsA Ig-like domain-containing protein" evidence="4">
    <location>
        <begin position="27"/>
        <end position="4331"/>
    </location>
</feature>
<dbReference type="EMBL" id="FOFU01000004">
    <property type="protein sequence ID" value="SEQ36769.1"/>
    <property type="molecule type" value="Genomic_DNA"/>
</dbReference>
<keyword evidence="3" id="KW-0472">Membrane</keyword>
<protein>
    <recommendedName>
        <fullName evidence="5">SbsA Ig-like domain-containing protein</fullName>
    </recommendedName>
</protein>
<evidence type="ECO:0000256" key="3">
    <source>
        <dbReference type="SAM" id="Phobius"/>
    </source>
</evidence>
<organism evidence="6 7">
    <name type="scientific">Treponema bryantii</name>
    <dbReference type="NCBI Taxonomy" id="163"/>
    <lineage>
        <taxon>Bacteria</taxon>
        <taxon>Pseudomonadati</taxon>
        <taxon>Spirochaetota</taxon>
        <taxon>Spirochaetia</taxon>
        <taxon>Spirochaetales</taxon>
        <taxon>Treponemataceae</taxon>
        <taxon>Treponema</taxon>
    </lineage>
</organism>
<keyword evidence="3" id="KW-0812">Transmembrane</keyword>
<proteinExistence type="predicted"/>
<dbReference type="PROSITE" id="PS51257">
    <property type="entry name" value="PROKAR_LIPOPROTEIN"/>
    <property type="match status" value="1"/>
</dbReference>
<feature type="signal peptide" evidence="4">
    <location>
        <begin position="1"/>
        <end position="26"/>
    </location>
</feature>
<evidence type="ECO:0000313" key="7">
    <source>
        <dbReference type="Proteomes" id="UP000182360"/>
    </source>
</evidence>
<dbReference type="Pfam" id="PF13205">
    <property type="entry name" value="Big_5"/>
    <property type="match status" value="1"/>
</dbReference>
<evidence type="ECO:0000256" key="1">
    <source>
        <dbReference type="ARBA" id="ARBA00022729"/>
    </source>
</evidence>
<keyword evidence="1 4" id="KW-0732">Signal</keyword>
<gene>
    <name evidence="6" type="ORF">SAMN04487977_10423</name>
</gene>
<feature type="transmembrane region" description="Helical" evidence="3">
    <location>
        <begin position="4306"/>
        <end position="4325"/>
    </location>
</feature>
<reference evidence="6 7" key="1">
    <citation type="submission" date="2016-10" db="EMBL/GenBank/DDBJ databases">
        <authorList>
            <person name="de Groot N.N."/>
        </authorList>
    </citation>
    <scope>NUCLEOTIDE SEQUENCE [LARGE SCALE GENOMIC DNA]</scope>
    <source>
        <strain evidence="6 7">B25</strain>
    </source>
</reference>
<evidence type="ECO:0000256" key="4">
    <source>
        <dbReference type="SAM" id="SignalP"/>
    </source>
</evidence>
<feature type="domain" description="SbsA Ig-like" evidence="5">
    <location>
        <begin position="162"/>
        <end position="294"/>
    </location>
</feature>
<dbReference type="OrthoDB" id="626236at2"/>
<keyword evidence="3" id="KW-1133">Transmembrane helix</keyword>
<keyword evidence="2" id="KW-0175">Coiled coil</keyword>
<dbReference type="RefSeq" id="WP_074642778.1">
    <property type="nucleotide sequence ID" value="NZ_FOFU01000004.1"/>
</dbReference>
<accession>A0A1H9FFW2</accession>
<dbReference type="InterPro" id="IPR032812">
    <property type="entry name" value="SbsA_Ig"/>
</dbReference>